<proteinExistence type="predicted"/>
<name>A0AC34F465_9BILA</name>
<dbReference type="Proteomes" id="UP000887579">
    <property type="component" value="Unplaced"/>
</dbReference>
<dbReference type="WBParaSite" id="ES5_v2.g11810.t1">
    <property type="protein sequence ID" value="ES5_v2.g11810.t1"/>
    <property type="gene ID" value="ES5_v2.g11810"/>
</dbReference>
<evidence type="ECO:0000313" key="1">
    <source>
        <dbReference type="Proteomes" id="UP000887579"/>
    </source>
</evidence>
<reference evidence="2" key="1">
    <citation type="submission" date="2022-11" db="UniProtKB">
        <authorList>
            <consortium name="WormBaseParasite"/>
        </authorList>
    </citation>
    <scope>IDENTIFICATION</scope>
</reference>
<evidence type="ECO:0000313" key="2">
    <source>
        <dbReference type="WBParaSite" id="ES5_v2.g11810.t1"/>
    </source>
</evidence>
<protein>
    <submittedName>
        <fullName evidence="2">Chromo domain-containing protein</fullName>
    </submittedName>
</protein>
<organism evidence="1 2">
    <name type="scientific">Panagrolaimus sp. ES5</name>
    <dbReference type="NCBI Taxonomy" id="591445"/>
    <lineage>
        <taxon>Eukaryota</taxon>
        <taxon>Metazoa</taxon>
        <taxon>Ecdysozoa</taxon>
        <taxon>Nematoda</taxon>
        <taxon>Chromadorea</taxon>
        <taxon>Rhabditida</taxon>
        <taxon>Tylenchina</taxon>
        <taxon>Panagrolaimomorpha</taxon>
        <taxon>Panagrolaimoidea</taxon>
        <taxon>Panagrolaimidae</taxon>
        <taxon>Panagrolaimus</taxon>
    </lineage>
</organism>
<accession>A0AC34F465</accession>
<sequence>MFRARHFHPPIEEEDIEVAKKKLKNILGLAECENNIDDLTPVISDEDEYEADGKEFYVVEKVFKHRIVNGKQEFEVKWLNYGNDENTWEPLECFVSKGSRMEIYLYFIKKWEEKQAAKNQNQTSSDRVVSLVAKKGADNQAGGISKPKHQAVGIGGSSGLISTKEKEGKSSQGVSSADPTNVLAIKKNEKHVVGIEMSSHVAPNKKNEMYGDGIAGSSKVVAKEHFVLKKKKERKEEANENGSSSIPKKKKKLYELDVDCRPKDAAEKMRSGEKRSPPHSHNSFQNVKKLKSSAPLFSRSLNVLKSTMELQRQQAKEYAEQKKKENAKKEKEERLAREEEEKAASDRARMRELMKVLGSSSEEESADEAVDNE</sequence>